<accession>A0A843XT63</accession>
<reference evidence="1" key="1">
    <citation type="submission" date="2017-07" db="EMBL/GenBank/DDBJ databases">
        <title>Taro Niue Genome Assembly and Annotation.</title>
        <authorList>
            <person name="Atibalentja N."/>
            <person name="Keating K."/>
            <person name="Fields C.J."/>
        </authorList>
    </citation>
    <scope>NUCLEOTIDE SEQUENCE</scope>
    <source>
        <strain evidence="1">Niue_2</strain>
        <tissue evidence="1">Leaf</tissue>
    </source>
</reference>
<evidence type="ECO:0000313" key="1">
    <source>
        <dbReference type="EMBL" id="MQM23238.1"/>
    </source>
</evidence>
<gene>
    <name evidence="1" type="ORF">Taro_056301</name>
</gene>
<protein>
    <recommendedName>
        <fullName evidence="3">RNase H type-1 domain-containing protein</fullName>
    </recommendedName>
</protein>
<comment type="caution">
    <text evidence="1">The sequence shown here is derived from an EMBL/GenBank/DDBJ whole genome shotgun (WGS) entry which is preliminary data.</text>
</comment>
<dbReference type="EMBL" id="NMUH01015532">
    <property type="protein sequence ID" value="MQM23238.1"/>
    <property type="molecule type" value="Genomic_DNA"/>
</dbReference>
<proteinExistence type="predicted"/>
<dbReference type="Proteomes" id="UP000652761">
    <property type="component" value="Unassembled WGS sequence"/>
</dbReference>
<evidence type="ECO:0000313" key="2">
    <source>
        <dbReference type="Proteomes" id="UP000652761"/>
    </source>
</evidence>
<sequence length="81" mass="8799">MQPQFKHIFREGNQAADSLANHACSTTSSSVFSDLSSLPRPARGAILVDKAEDSSLLRRTGEADIPVLEEGIARSDIEQEE</sequence>
<evidence type="ECO:0008006" key="3">
    <source>
        <dbReference type="Google" id="ProtNLM"/>
    </source>
</evidence>
<organism evidence="1 2">
    <name type="scientific">Colocasia esculenta</name>
    <name type="common">Wild taro</name>
    <name type="synonym">Arum esculentum</name>
    <dbReference type="NCBI Taxonomy" id="4460"/>
    <lineage>
        <taxon>Eukaryota</taxon>
        <taxon>Viridiplantae</taxon>
        <taxon>Streptophyta</taxon>
        <taxon>Embryophyta</taxon>
        <taxon>Tracheophyta</taxon>
        <taxon>Spermatophyta</taxon>
        <taxon>Magnoliopsida</taxon>
        <taxon>Liliopsida</taxon>
        <taxon>Araceae</taxon>
        <taxon>Aroideae</taxon>
        <taxon>Colocasieae</taxon>
        <taxon>Colocasia</taxon>
    </lineage>
</organism>
<keyword evidence="2" id="KW-1185">Reference proteome</keyword>
<dbReference type="AlphaFoldDB" id="A0A843XT63"/>
<name>A0A843XT63_COLES</name>